<dbReference type="AlphaFoldDB" id="A0A940P1X7"/>
<keyword evidence="2" id="KW-1185">Reference proteome</keyword>
<dbReference type="Pfam" id="PF11217">
    <property type="entry name" value="DUF3013"/>
    <property type="match status" value="1"/>
</dbReference>
<evidence type="ECO:0000313" key="1">
    <source>
        <dbReference type="EMBL" id="MBP1039967.1"/>
    </source>
</evidence>
<organism evidence="1 2">
    <name type="scientific">Vagococcus allomyrinae</name>
    <dbReference type="NCBI Taxonomy" id="2794353"/>
    <lineage>
        <taxon>Bacteria</taxon>
        <taxon>Bacillati</taxon>
        <taxon>Bacillota</taxon>
        <taxon>Bacilli</taxon>
        <taxon>Lactobacillales</taxon>
        <taxon>Enterococcaceae</taxon>
        <taxon>Vagococcus</taxon>
    </lineage>
</organism>
<accession>A0A940P1X7</accession>
<dbReference type="EMBL" id="JAEEGA010000002">
    <property type="protein sequence ID" value="MBP1039967.1"/>
    <property type="molecule type" value="Genomic_DNA"/>
</dbReference>
<proteinExistence type="predicted"/>
<dbReference type="Proteomes" id="UP000674938">
    <property type="component" value="Unassembled WGS sequence"/>
</dbReference>
<dbReference type="RefSeq" id="WP_209524868.1">
    <property type="nucleotide sequence ID" value="NZ_JAEEGA010000002.1"/>
</dbReference>
<protein>
    <submittedName>
        <fullName evidence="1">DUF3013 family protein</fullName>
    </submittedName>
</protein>
<reference evidence="1" key="1">
    <citation type="submission" date="2020-12" db="EMBL/GenBank/DDBJ databases">
        <title>Vagococcus allomyrinae sp. nov. and Enterococcus lavae sp. nov., isolated from the larvae of Allomyrina dichotoma.</title>
        <authorList>
            <person name="Lee S.D."/>
        </authorList>
    </citation>
    <scope>NUCLEOTIDE SEQUENCE</scope>
    <source>
        <strain evidence="1">BWB3-3</strain>
    </source>
</reference>
<name>A0A940P1X7_9ENTE</name>
<dbReference type="InterPro" id="IPR021380">
    <property type="entry name" value="DUF3013"/>
</dbReference>
<gene>
    <name evidence="1" type="ORF">I6N95_02970</name>
</gene>
<comment type="caution">
    <text evidence="1">The sequence shown here is derived from an EMBL/GenBank/DDBJ whole genome shotgun (WGS) entry which is preliminary data.</text>
</comment>
<dbReference type="Gene3D" id="3.40.50.11250">
    <property type="entry name" value="Protein of unknown function DUF3013"/>
    <property type="match status" value="1"/>
</dbReference>
<sequence length="160" mass="18139">MKKEHMLTFLEKQLEKNLGDYDFAIDWDTKGHTVEVMVVLYAQNQGKGAIADLEGVESEEEVIEFEDSVLLYDPAKGAVADAEDYLALIPYEGKKGIQKKVLMVLAKYLSQILTEGESDLMDFLANEDAEVFELQWDQAEFDKQLAEATGPTEYVPYPKY</sequence>
<evidence type="ECO:0000313" key="2">
    <source>
        <dbReference type="Proteomes" id="UP000674938"/>
    </source>
</evidence>